<dbReference type="PANTHER" id="PTHR23089">
    <property type="entry name" value="HISTIDINE TRIAD HIT PROTEIN"/>
    <property type="match status" value="1"/>
</dbReference>
<evidence type="ECO:0000313" key="5">
    <source>
        <dbReference type="EMBL" id="EHY32519.1"/>
    </source>
</evidence>
<feature type="short sequence motif" description="Histidine triad motif" evidence="2 3">
    <location>
        <begin position="106"/>
        <end position="110"/>
    </location>
</feature>
<protein>
    <submittedName>
        <fullName evidence="5">Histidine triad domain protein</fullName>
    </submittedName>
</protein>
<evidence type="ECO:0000256" key="3">
    <source>
        <dbReference type="PROSITE-ProRule" id="PRU00464"/>
    </source>
</evidence>
<dbReference type="SUPFAM" id="SSF54197">
    <property type="entry name" value="HIT-like"/>
    <property type="match status" value="1"/>
</dbReference>
<dbReference type="Pfam" id="PF01230">
    <property type="entry name" value="HIT"/>
    <property type="match status" value="1"/>
</dbReference>
<gene>
    <name evidence="5" type="ORF">HMPREF9440_00129</name>
</gene>
<evidence type="ECO:0000256" key="2">
    <source>
        <dbReference type="PIRSR" id="PIRSR601310-3"/>
    </source>
</evidence>
<dbReference type="AlphaFoldDB" id="H3KBN3"/>
<organism evidence="5 6">
    <name type="scientific">Sutterella parvirubra YIT 11816</name>
    <dbReference type="NCBI Taxonomy" id="762967"/>
    <lineage>
        <taxon>Bacteria</taxon>
        <taxon>Pseudomonadati</taxon>
        <taxon>Pseudomonadota</taxon>
        <taxon>Betaproteobacteria</taxon>
        <taxon>Burkholderiales</taxon>
        <taxon>Sutterellaceae</taxon>
        <taxon>Sutterella</taxon>
    </lineage>
</organism>
<comment type="caution">
    <text evidence="5">The sequence shown here is derived from an EMBL/GenBank/DDBJ whole genome shotgun (WGS) entry which is preliminary data.</text>
</comment>
<accession>H3KBN3</accession>
<dbReference type="InterPro" id="IPR019808">
    <property type="entry name" value="Histidine_triad_CS"/>
</dbReference>
<feature type="domain" description="HIT" evidence="4">
    <location>
        <begin position="14"/>
        <end position="119"/>
    </location>
</feature>
<keyword evidence="6" id="KW-1185">Reference proteome</keyword>
<dbReference type="GO" id="GO:0003824">
    <property type="term" value="F:catalytic activity"/>
    <property type="evidence" value="ECO:0007669"/>
    <property type="project" value="InterPro"/>
</dbReference>
<feature type="active site" description="Tele-AMP-histidine intermediate" evidence="1">
    <location>
        <position position="108"/>
    </location>
</feature>
<dbReference type="InterPro" id="IPR011146">
    <property type="entry name" value="HIT-like"/>
</dbReference>
<dbReference type="InterPro" id="IPR036265">
    <property type="entry name" value="HIT-like_sf"/>
</dbReference>
<dbReference type="CDD" id="cd01276">
    <property type="entry name" value="PKCI_related"/>
    <property type="match status" value="1"/>
</dbReference>
<dbReference type="PRINTS" id="PR00332">
    <property type="entry name" value="HISTRIAD"/>
</dbReference>
<evidence type="ECO:0000313" key="6">
    <source>
        <dbReference type="Proteomes" id="UP000004956"/>
    </source>
</evidence>
<evidence type="ECO:0000256" key="1">
    <source>
        <dbReference type="PIRSR" id="PIRSR601310-1"/>
    </source>
</evidence>
<dbReference type="PROSITE" id="PS00892">
    <property type="entry name" value="HIT_1"/>
    <property type="match status" value="1"/>
</dbReference>
<dbReference type="STRING" id="762967.HMPREF9440_00129"/>
<proteinExistence type="predicted"/>
<dbReference type="PROSITE" id="PS51084">
    <property type="entry name" value="HIT_2"/>
    <property type="match status" value="1"/>
</dbReference>
<evidence type="ECO:0000259" key="4">
    <source>
        <dbReference type="PROSITE" id="PS51084"/>
    </source>
</evidence>
<dbReference type="HOGENOM" id="CLU_056776_8_1_4"/>
<sequence length="119" mass="13183">MTSTRTESSMQDCIFCKIGRGDIPSRKIYEDDDVLAFHDINPKAPVHFLIIPKKHIASLAEAQPEDEALLGKMLTLVRKLALQEGCVNGFRTVINTGRDGGQEVAHLHIHVLGGPQPWK</sequence>
<dbReference type="Gene3D" id="3.30.428.10">
    <property type="entry name" value="HIT-like"/>
    <property type="match status" value="1"/>
</dbReference>
<dbReference type="PATRIC" id="fig|762967.3.peg.115"/>
<dbReference type="Proteomes" id="UP000004956">
    <property type="component" value="Unassembled WGS sequence"/>
</dbReference>
<dbReference type="InterPro" id="IPR001310">
    <property type="entry name" value="Histidine_triad_HIT"/>
</dbReference>
<reference evidence="5 6" key="1">
    <citation type="submission" date="2011-11" db="EMBL/GenBank/DDBJ databases">
        <authorList>
            <person name="Weinstock G."/>
            <person name="Sodergren E."/>
            <person name="Clifton S."/>
            <person name="Fulton L."/>
            <person name="Fulton B."/>
            <person name="Courtney L."/>
            <person name="Fronick C."/>
            <person name="Harrison M."/>
            <person name="Strong C."/>
            <person name="Farmer C."/>
            <person name="Delahaunty K."/>
            <person name="Markovic C."/>
            <person name="Hall O."/>
            <person name="Minx P."/>
            <person name="Tomlinson C."/>
            <person name="Mitreva M."/>
            <person name="Hou S."/>
            <person name="Chen J."/>
            <person name="Wollam A."/>
            <person name="Pepin K.H."/>
            <person name="Johnson M."/>
            <person name="Bhonagiri V."/>
            <person name="Zhang X."/>
            <person name="Suruliraj S."/>
            <person name="Warren W."/>
            <person name="Chinwalla A."/>
            <person name="Mardis E.R."/>
            <person name="Wilson R.K."/>
        </authorList>
    </citation>
    <scope>NUCLEOTIDE SEQUENCE [LARGE SCALE GENOMIC DNA]</scope>
    <source>
        <strain evidence="5 6">YIT 11816</strain>
    </source>
</reference>
<dbReference type="EMBL" id="AFBQ01000013">
    <property type="protein sequence ID" value="EHY32519.1"/>
    <property type="molecule type" value="Genomic_DNA"/>
</dbReference>
<name>H3KBN3_9BURK</name>